<dbReference type="AlphaFoldDB" id="A0A916RWE0"/>
<keyword evidence="3" id="KW-1185">Reference proteome</keyword>
<organism evidence="2 3">
    <name type="scientific">Nitratireductor aestuarii</name>
    <dbReference type="NCBI Taxonomy" id="1735103"/>
    <lineage>
        <taxon>Bacteria</taxon>
        <taxon>Pseudomonadati</taxon>
        <taxon>Pseudomonadota</taxon>
        <taxon>Alphaproteobacteria</taxon>
        <taxon>Hyphomicrobiales</taxon>
        <taxon>Phyllobacteriaceae</taxon>
        <taxon>Nitratireductor</taxon>
    </lineage>
</organism>
<protein>
    <recommendedName>
        <fullName evidence="1">Phasin domain-containing protein</fullName>
    </recommendedName>
</protein>
<dbReference type="Pfam" id="PF09361">
    <property type="entry name" value="Phasin_2"/>
    <property type="match status" value="1"/>
</dbReference>
<reference evidence="2" key="2">
    <citation type="submission" date="2020-09" db="EMBL/GenBank/DDBJ databases">
        <authorList>
            <person name="Sun Q."/>
            <person name="Zhou Y."/>
        </authorList>
    </citation>
    <scope>NUCLEOTIDE SEQUENCE</scope>
    <source>
        <strain evidence="2">CGMCC 1.15320</strain>
    </source>
</reference>
<comment type="caution">
    <text evidence="2">The sequence shown here is derived from an EMBL/GenBank/DDBJ whole genome shotgun (WGS) entry which is preliminary data.</text>
</comment>
<evidence type="ECO:0000313" key="3">
    <source>
        <dbReference type="Proteomes" id="UP000636264"/>
    </source>
</evidence>
<dbReference type="RefSeq" id="WP_188721891.1">
    <property type="nucleotide sequence ID" value="NZ_BMIF01000009.1"/>
</dbReference>
<dbReference type="EMBL" id="BMIF01000009">
    <property type="protein sequence ID" value="GGA73914.1"/>
    <property type="molecule type" value="Genomic_DNA"/>
</dbReference>
<name>A0A916RWE0_9HYPH</name>
<gene>
    <name evidence="2" type="ORF">GCM10011385_29890</name>
</gene>
<reference evidence="2" key="1">
    <citation type="journal article" date="2014" name="Int. J. Syst. Evol. Microbiol.">
        <title>Complete genome sequence of Corynebacterium casei LMG S-19264T (=DSM 44701T), isolated from a smear-ripened cheese.</title>
        <authorList>
            <consortium name="US DOE Joint Genome Institute (JGI-PGF)"/>
            <person name="Walter F."/>
            <person name="Albersmeier A."/>
            <person name="Kalinowski J."/>
            <person name="Ruckert C."/>
        </authorList>
    </citation>
    <scope>NUCLEOTIDE SEQUENCE</scope>
    <source>
        <strain evidence="2">CGMCC 1.15320</strain>
    </source>
</reference>
<feature type="domain" description="Phasin" evidence="1">
    <location>
        <begin position="22"/>
        <end position="107"/>
    </location>
</feature>
<dbReference type="Proteomes" id="UP000636264">
    <property type="component" value="Unassembled WGS sequence"/>
</dbReference>
<sequence>MSKINEGNAADQVKFGPEEVRSAFEKSLENAQALSTDFAQKSIAMMREGTEVGLGQFKALASAKSVSELMEVQSSFLRKQIDFATRQAKEFQTLSEKAMSEFTQPMRDVFSTTFKFH</sequence>
<evidence type="ECO:0000259" key="1">
    <source>
        <dbReference type="Pfam" id="PF09361"/>
    </source>
</evidence>
<accession>A0A916RWE0</accession>
<evidence type="ECO:0000313" key="2">
    <source>
        <dbReference type="EMBL" id="GGA73914.1"/>
    </source>
</evidence>
<dbReference type="InterPro" id="IPR018968">
    <property type="entry name" value="Phasin"/>
</dbReference>
<proteinExistence type="predicted"/>